<evidence type="ECO:0000256" key="1">
    <source>
        <dbReference type="SAM" id="Coils"/>
    </source>
</evidence>
<comment type="caution">
    <text evidence="3">The sequence shown here is derived from an EMBL/GenBank/DDBJ whole genome shotgun (WGS) entry which is preliminary data.</text>
</comment>
<feature type="non-terminal residue" evidence="3">
    <location>
        <position position="335"/>
    </location>
</feature>
<dbReference type="Gene3D" id="3.40.50.300">
    <property type="entry name" value="P-loop containing nucleotide triphosphate hydrolases"/>
    <property type="match status" value="1"/>
</dbReference>
<dbReference type="InterPro" id="IPR027417">
    <property type="entry name" value="P-loop_NTPase"/>
</dbReference>
<keyword evidence="4" id="KW-1185">Reference proteome</keyword>
<keyword evidence="1" id="KW-0175">Coiled coil</keyword>
<proteinExistence type="predicted"/>
<dbReference type="Proteomes" id="UP001301769">
    <property type="component" value="Unassembled WGS sequence"/>
</dbReference>
<sequence length="335" mass="37812">MEDVGFVLLMGLTGSGKSTFISRLTGQPPQETGIGHGLASKTVDLTCYTAQYDQTRIIRLIDTPGFDDTTRSDTEILHSIASHLATLHRARQHLLGIICLHRITDVRLSGTAIRNFTILKKLCGPENYHKIVLATTMWSDVAALDNSEQKQAALLREERLSKYWHDLFQGRSPMVPYVDDGESQEESARRTVGFLINNRQRNTATKVYYQPLQIQHEMVDRAIPLEDTEAGRYVRGEIISANRTRLDREIAELEEAVIKARREADEALRRTGAKAGPGPSSTIRQLAARQQQQHQGEDGEQLDTWMQNILPSRTARYSPYRYNGSNRLLRLRAGS</sequence>
<evidence type="ECO:0000259" key="2">
    <source>
        <dbReference type="Pfam" id="PF01926"/>
    </source>
</evidence>
<dbReference type="GO" id="GO:0005525">
    <property type="term" value="F:GTP binding"/>
    <property type="evidence" value="ECO:0007669"/>
    <property type="project" value="InterPro"/>
</dbReference>
<gene>
    <name evidence="3" type="ORF">QBC37DRAFT_326943</name>
</gene>
<dbReference type="AlphaFoldDB" id="A0AAN6XW17"/>
<dbReference type="InterPro" id="IPR006073">
    <property type="entry name" value="GTP-bd"/>
</dbReference>
<dbReference type="SUPFAM" id="SSF52540">
    <property type="entry name" value="P-loop containing nucleoside triphosphate hydrolases"/>
    <property type="match status" value="1"/>
</dbReference>
<reference evidence="3" key="1">
    <citation type="journal article" date="2023" name="Mol. Phylogenet. Evol.">
        <title>Genome-scale phylogeny and comparative genomics of the fungal order Sordariales.</title>
        <authorList>
            <person name="Hensen N."/>
            <person name="Bonometti L."/>
            <person name="Westerberg I."/>
            <person name="Brannstrom I.O."/>
            <person name="Guillou S."/>
            <person name="Cros-Aarteil S."/>
            <person name="Calhoun S."/>
            <person name="Haridas S."/>
            <person name="Kuo A."/>
            <person name="Mondo S."/>
            <person name="Pangilinan J."/>
            <person name="Riley R."/>
            <person name="LaButti K."/>
            <person name="Andreopoulos B."/>
            <person name="Lipzen A."/>
            <person name="Chen C."/>
            <person name="Yan M."/>
            <person name="Daum C."/>
            <person name="Ng V."/>
            <person name="Clum A."/>
            <person name="Steindorff A."/>
            <person name="Ohm R.A."/>
            <person name="Martin F."/>
            <person name="Silar P."/>
            <person name="Natvig D.O."/>
            <person name="Lalanne C."/>
            <person name="Gautier V."/>
            <person name="Ament-Velasquez S.L."/>
            <person name="Kruys A."/>
            <person name="Hutchinson M.I."/>
            <person name="Powell A.J."/>
            <person name="Barry K."/>
            <person name="Miller A.N."/>
            <person name="Grigoriev I.V."/>
            <person name="Debuchy R."/>
            <person name="Gladieux P."/>
            <person name="Hiltunen Thoren M."/>
            <person name="Johannesson H."/>
        </authorList>
    </citation>
    <scope>NUCLEOTIDE SEQUENCE</scope>
    <source>
        <strain evidence="3">PSN293</strain>
    </source>
</reference>
<protein>
    <recommendedName>
        <fullName evidence="2">G domain-containing protein</fullName>
    </recommendedName>
</protein>
<dbReference type="Pfam" id="PF01926">
    <property type="entry name" value="MMR_HSR1"/>
    <property type="match status" value="1"/>
</dbReference>
<feature type="coiled-coil region" evidence="1">
    <location>
        <begin position="243"/>
        <end position="270"/>
    </location>
</feature>
<reference evidence="3" key="2">
    <citation type="submission" date="2023-05" db="EMBL/GenBank/DDBJ databases">
        <authorList>
            <consortium name="Lawrence Berkeley National Laboratory"/>
            <person name="Steindorff A."/>
            <person name="Hensen N."/>
            <person name="Bonometti L."/>
            <person name="Westerberg I."/>
            <person name="Brannstrom I.O."/>
            <person name="Guillou S."/>
            <person name="Cros-Aarteil S."/>
            <person name="Calhoun S."/>
            <person name="Haridas S."/>
            <person name="Kuo A."/>
            <person name="Mondo S."/>
            <person name="Pangilinan J."/>
            <person name="Riley R."/>
            <person name="Labutti K."/>
            <person name="Andreopoulos B."/>
            <person name="Lipzen A."/>
            <person name="Chen C."/>
            <person name="Yanf M."/>
            <person name="Daum C."/>
            <person name="Ng V."/>
            <person name="Clum A."/>
            <person name="Ohm R."/>
            <person name="Martin F."/>
            <person name="Silar P."/>
            <person name="Natvig D."/>
            <person name="Lalanne C."/>
            <person name="Gautier V."/>
            <person name="Ament-Velasquez S.L."/>
            <person name="Kruys A."/>
            <person name="Hutchinson M.I."/>
            <person name="Powell A.J."/>
            <person name="Barry K."/>
            <person name="Miller A.N."/>
            <person name="Grigoriev I.V."/>
            <person name="Debuchy R."/>
            <person name="Gladieux P."/>
            <person name="Thoren M.H."/>
            <person name="Johannesson H."/>
        </authorList>
    </citation>
    <scope>NUCLEOTIDE SEQUENCE</scope>
    <source>
        <strain evidence="3">PSN293</strain>
    </source>
</reference>
<name>A0AAN6XW17_9PEZI</name>
<dbReference type="EMBL" id="MU858279">
    <property type="protein sequence ID" value="KAK4207688.1"/>
    <property type="molecule type" value="Genomic_DNA"/>
</dbReference>
<dbReference type="CDD" id="cd00882">
    <property type="entry name" value="Ras_like_GTPase"/>
    <property type="match status" value="1"/>
</dbReference>
<evidence type="ECO:0000313" key="4">
    <source>
        <dbReference type="Proteomes" id="UP001301769"/>
    </source>
</evidence>
<feature type="domain" description="G" evidence="2">
    <location>
        <begin position="7"/>
        <end position="81"/>
    </location>
</feature>
<accession>A0AAN6XW17</accession>
<organism evidence="3 4">
    <name type="scientific">Rhypophila decipiens</name>
    <dbReference type="NCBI Taxonomy" id="261697"/>
    <lineage>
        <taxon>Eukaryota</taxon>
        <taxon>Fungi</taxon>
        <taxon>Dikarya</taxon>
        <taxon>Ascomycota</taxon>
        <taxon>Pezizomycotina</taxon>
        <taxon>Sordariomycetes</taxon>
        <taxon>Sordariomycetidae</taxon>
        <taxon>Sordariales</taxon>
        <taxon>Naviculisporaceae</taxon>
        <taxon>Rhypophila</taxon>
    </lineage>
</organism>
<evidence type="ECO:0000313" key="3">
    <source>
        <dbReference type="EMBL" id="KAK4207688.1"/>
    </source>
</evidence>